<feature type="compositionally biased region" description="Acidic residues" evidence="1">
    <location>
        <begin position="107"/>
        <end position="116"/>
    </location>
</feature>
<dbReference type="EMBL" id="AP022829">
    <property type="protein sequence ID" value="BCA89655.1"/>
    <property type="molecule type" value="Genomic_DNA"/>
</dbReference>
<feature type="region of interest" description="Disordered" evidence="1">
    <location>
        <begin position="30"/>
        <end position="151"/>
    </location>
</feature>
<reference evidence="5" key="2">
    <citation type="submission" date="2020-03" db="EMBL/GenBank/DDBJ databases">
        <title>Complete Genome Sequence of Adlercreutzia sp. strain 8CFCBH1 Producing Equol, Isolated from Healthy Japanese Feces.</title>
        <authorList>
            <person name="Ogata Y."/>
            <person name="Sakamoto M."/>
            <person name="Ohkuma M."/>
            <person name="Hattori M."/>
            <person name="Suda W."/>
        </authorList>
    </citation>
    <scope>NUCLEOTIDE SEQUENCE [LARGE SCALE GENOMIC DNA]</scope>
    <source>
        <strain evidence="5">8CFCBH1</strain>
    </source>
</reference>
<feature type="transmembrane region" description="Helical" evidence="2">
    <location>
        <begin position="274"/>
        <end position="294"/>
    </location>
</feature>
<sequence length="302" mass="31106">MSRWRPMGLAAVALLVALASPGYAAWAAGGGTGASGGNMTNEDVPTDEAGVVEAVTAGDDASAGGGSAGSAGDAGVSDAGADAGAPDADATINEDVPTDEAGVVEADGQEDADEGGDADKTAPKPARPALPDPVFGEGVNEDNLVNPQQKPDSSFIYDTAISDLQDADSYLNDQTVQVTGEVVGDRIRAEFDSGYCWIVLQGSDKGHSEIPVFMSLDATAVIDTYGAYGRKGTTLQVRGTFHLICPEHEGLTDLHADAVTFVEKGSVTEQPFDIGAFLPGLMLVAIGFIMLIVFHQMREGQR</sequence>
<keyword evidence="2" id="KW-0812">Transmembrane</keyword>
<accession>A0A6F8SNG9</accession>
<evidence type="ECO:0000313" key="4">
    <source>
        <dbReference type="EMBL" id="BCA89655.1"/>
    </source>
</evidence>
<keyword evidence="2" id="KW-1133">Transmembrane helix</keyword>
<evidence type="ECO:0000256" key="2">
    <source>
        <dbReference type="SAM" id="Phobius"/>
    </source>
</evidence>
<keyword evidence="3" id="KW-0732">Signal</keyword>
<proteinExistence type="predicted"/>
<keyword evidence="2" id="KW-0472">Membrane</keyword>
<evidence type="ECO:0000256" key="1">
    <source>
        <dbReference type="SAM" id="MobiDB-lite"/>
    </source>
</evidence>
<name>A0A6F8SNG9_9ACTN</name>
<keyword evidence="5" id="KW-1185">Reference proteome</keyword>
<reference evidence="5" key="1">
    <citation type="journal article" date="2020" name="Microbiol. Resour. Announc.">
        <title>Complete Genome Sequence of Adlercreutzia sp. Strain 8CFCBH1, a Potent Producer of Equol, Isolated from Healthy Japanese Feces.</title>
        <authorList>
            <person name="Ogata Y."/>
            <person name="Sakamoto M."/>
            <person name="Ohkuma M."/>
            <person name="Hattori M."/>
            <person name="Suda W."/>
        </authorList>
    </citation>
    <scope>NUCLEOTIDE SEQUENCE [LARGE SCALE GENOMIC DNA]</scope>
    <source>
        <strain evidence="5">8CFCBH1</strain>
    </source>
</reference>
<feature type="chain" id="PRO_5039577908" description="Hydrolase" evidence="3">
    <location>
        <begin position="25"/>
        <end position="302"/>
    </location>
</feature>
<dbReference type="AlphaFoldDB" id="A0A6F8SNG9"/>
<dbReference type="KEGG" id="ahat:ADCFC_22740"/>
<feature type="compositionally biased region" description="Low complexity" evidence="1">
    <location>
        <begin position="70"/>
        <end position="90"/>
    </location>
</feature>
<dbReference type="RefSeq" id="WP_173114659.1">
    <property type="nucleotide sequence ID" value="NZ_AP022829.1"/>
</dbReference>
<organism evidence="4 5">
    <name type="scientific">Adlercreutzia hattorii</name>
    <dbReference type="NCBI Taxonomy" id="2707299"/>
    <lineage>
        <taxon>Bacteria</taxon>
        <taxon>Bacillati</taxon>
        <taxon>Actinomycetota</taxon>
        <taxon>Coriobacteriia</taxon>
        <taxon>Eggerthellales</taxon>
        <taxon>Eggerthellaceae</taxon>
        <taxon>Adlercreutzia</taxon>
    </lineage>
</organism>
<gene>
    <name evidence="4" type="ORF">ADCFC_21520</name>
</gene>
<evidence type="ECO:0000313" key="5">
    <source>
        <dbReference type="Proteomes" id="UP000501727"/>
    </source>
</evidence>
<feature type="signal peptide" evidence="3">
    <location>
        <begin position="1"/>
        <end position="24"/>
    </location>
</feature>
<evidence type="ECO:0008006" key="6">
    <source>
        <dbReference type="Google" id="ProtNLM"/>
    </source>
</evidence>
<evidence type="ECO:0000256" key="3">
    <source>
        <dbReference type="SAM" id="SignalP"/>
    </source>
</evidence>
<protein>
    <recommendedName>
        <fullName evidence="6">Hydrolase</fullName>
    </recommendedName>
</protein>
<dbReference type="Proteomes" id="UP000501727">
    <property type="component" value="Chromosome"/>
</dbReference>